<dbReference type="InterPro" id="IPR042281">
    <property type="entry name" value="GpdQ_beta-strand"/>
</dbReference>
<evidence type="ECO:0000259" key="5">
    <source>
        <dbReference type="Pfam" id="PF00149"/>
    </source>
</evidence>
<keyword evidence="3" id="KW-0408">Iron</keyword>
<dbReference type="InterPro" id="IPR004843">
    <property type="entry name" value="Calcineurin-like_PHP"/>
</dbReference>
<feature type="domain" description="Calcineurin-like phosphoesterase" evidence="5">
    <location>
        <begin position="3"/>
        <end position="200"/>
    </location>
</feature>
<evidence type="ECO:0000313" key="6">
    <source>
        <dbReference type="EMBL" id="MDD1779784.1"/>
    </source>
</evidence>
<dbReference type="PANTHER" id="PTHR42988:SF2">
    <property type="entry name" value="CYCLIC NUCLEOTIDE PHOSPHODIESTERASE CBUA0032-RELATED"/>
    <property type="match status" value="1"/>
</dbReference>
<accession>A0ABT5QFN3</accession>
<dbReference type="CDD" id="cd07402">
    <property type="entry name" value="MPP_GpdQ"/>
    <property type="match status" value="1"/>
</dbReference>
<dbReference type="InterPro" id="IPR050884">
    <property type="entry name" value="CNP_phosphodiesterase-III"/>
</dbReference>
<protein>
    <submittedName>
        <fullName evidence="6">Phosphodiesterase</fullName>
    </submittedName>
</protein>
<evidence type="ECO:0000256" key="3">
    <source>
        <dbReference type="ARBA" id="ARBA00023004"/>
    </source>
</evidence>
<evidence type="ECO:0000256" key="4">
    <source>
        <dbReference type="ARBA" id="ARBA00025742"/>
    </source>
</evidence>
<dbReference type="InterPro" id="IPR026575">
    <property type="entry name" value="GpdQ/CpdA-like"/>
</dbReference>
<sequence>MTRIIQLTDTHIVPPPKKVSEVLDTYSLFEQAIEKIKQDLPKLGQIDGIVVTGDISDHGDVASYEGFKQVIERLAIPYHVIPGNHDLRSSMHQCFGEMIDVNQSEEINWVAHFHDIDLVGLDTVIPGSGGGRLSPSTLQFLASSLDKSSDRPALIAMHHPPFESGIQFMDAIGLEGVNELHEILTNTQRDVRIICGHLHNSIVCSVGGKTVMSSPATASSFVTDHRQDAPVGFTQNTGGYMLHEWNNGFRSTYLSLAESGQLFPF</sequence>
<reference evidence="6" key="1">
    <citation type="submission" date="2021-12" db="EMBL/GenBank/DDBJ databases">
        <title>Enterovibrio ZSDZ35 sp. nov. and Enterovibrio ZSDZ42 sp. nov., isolated from coastal seawater in Qingdao.</title>
        <authorList>
            <person name="Zhang P."/>
        </authorList>
    </citation>
    <scope>NUCLEOTIDE SEQUENCE</scope>
    <source>
        <strain evidence="6">ZSDZ35</strain>
    </source>
</reference>
<comment type="similarity">
    <text evidence="4">Belongs to the cyclic nucleotide phosphodiesterase class-III family.</text>
</comment>
<evidence type="ECO:0000313" key="7">
    <source>
        <dbReference type="Proteomes" id="UP001149821"/>
    </source>
</evidence>
<keyword evidence="1" id="KW-0479">Metal-binding</keyword>
<dbReference type="InterPro" id="IPR042283">
    <property type="entry name" value="GpdQ_catalytic"/>
</dbReference>
<dbReference type="RefSeq" id="WP_274139594.1">
    <property type="nucleotide sequence ID" value="NZ_JAJUBB010000001.1"/>
</dbReference>
<dbReference type="Gene3D" id="3.60.21.40">
    <property type="entry name" value="GpdQ, catalytic alpha/beta sandwich domain"/>
    <property type="match status" value="1"/>
</dbReference>
<evidence type="ECO:0000256" key="2">
    <source>
        <dbReference type="ARBA" id="ARBA00022801"/>
    </source>
</evidence>
<organism evidence="6 7">
    <name type="scientific">Enterovibrio qingdaonensis</name>
    <dbReference type="NCBI Taxonomy" id="2899818"/>
    <lineage>
        <taxon>Bacteria</taxon>
        <taxon>Pseudomonadati</taxon>
        <taxon>Pseudomonadota</taxon>
        <taxon>Gammaproteobacteria</taxon>
        <taxon>Vibrionales</taxon>
        <taxon>Vibrionaceae</taxon>
        <taxon>Enterovibrio</taxon>
    </lineage>
</organism>
<dbReference type="Proteomes" id="UP001149821">
    <property type="component" value="Unassembled WGS sequence"/>
</dbReference>
<dbReference type="EMBL" id="JAJUBB010000001">
    <property type="protein sequence ID" value="MDD1779784.1"/>
    <property type="molecule type" value="Genomic_DNA"/>
</dbReference>
<dbReference type="SUPFAM" id="SSF56300">
    <property type="entry name" value="Metallo-dependent phosphatases"/>
    <property type="match status" value="1"/>
</dbReference>
<proteinExistence type="inferred from homology"/>
<keyword evidence="2" id="KW-0378">Hydrolase</keyword>
<dbReference type="Gene3D" id="3.30.750.180">
    <property type="entry name" value="GpdQ, beta-strand dimerisation domain"/>
    <property type="match status" value="1"/>
</dbReference>
<name>A0ABT5QFN3_9GAMM</name>
<evidence type="ECO:0000256" key="1">
    <source>
        <dbReference type="ARBA" id="ARBA00022723"/>
    </source>
</evidence>
<dbReference type="Pfam" id="PF00149">
    <property type="entry name" value="Metallophos"/>
    <property type="match status" value="1"/>
</dbReference>
<gene>
    <name evidence="6" type="ORF">LRP49_01125</name>
</gene>
<dbReference type="InterPro" id="IPR029052">
    <property type="entry name" value="Metallo-depent_PP-like"/>
</dbReference>
<dbReference type="PANTHER" id="PTHR42988">
    <property type="entry name" value="PHOSPHOHYDROLASE"/>
    <property type="match status" value="1"/>
</dbReference>
<comment type="caution">
    <text evidence="6">The sequence shown here is derived from an EMBL/GenBank/DDBJ whole genome shotgun (WGS) entry which is preliminary data.</text>
</comment>
<keyword evidence="7" id="KW-1185">Reference proteome</keyword>